<comment type="caution">
    <text evidence="3">The sequence shown here is derived from an EMBL/GenBank/DDBJ whole genome shotgun (WGS) entry which is preliminary data.</text>
</comment>
<dbReference type="GO" id="GO:0006935">
    <property type="term" value="P:chemotaxis"/>
    <property type="evidence" value="ECO:0007669"/>
    <property type="project" value="InterPro"/>
</dbReference>
<dbReference type="PANTHER" id="PTHR43395">
    <property type="entry name" value="SENSOR HISTIDINE KINASE CHEA"/>
    <property type="match status" value="1"/>
</dbReference>
<dbReference type="GO" id="GO:0000160">
    <property type="term" value="P:phosphorelay signal transduction system"/>
    <property type="evidence" value="ECO:0007669"/>
    <property type="project" value="InterPro"/>
</dbReference>
<dbReference type="SUPFAM" id="SSF50341">
    <property type="entry name" value="CheW-like"/>
    <property type="match status" value="1"/>
</dbReference>
<evidence type="ECO:0000256" key="1">
    <source>
        <dbReference type="PROSITE-ProRule" id="PRU00169"/>
    </source>
</evidence>
<dbReference type="EMBL" id="JAHHHW010000143">
    <property type="protein sequence ID" value="MBW4434816.1"/>
    <property type="molecule type" value="Genomic_DNA"/>
</dbReference>
<accession>A0A9E3LV55</accession>
<sequence length="425" mass="48077">MVLEFGIKENIYPNFVQTATSKMRFTTEVAQALEHLEIILAHSQADQLIEQLTTEIEVFLELGEYLQFSEWIAIAQTTLASLQASPQVAQTLGRLALTGLRAAYEENLKSDRTHTSTYPLKLATSKLLVWANSCTILILKSDSVEEMLIPEADQIIDSRQKRFLHWRQQMIPTYQISELLNYTNPLLETTFKQDSTVICESKNQPEPMLVISKGQQILALEPEMEYLITEPELVIKPLGIDIELPSYICGCTFWKDRLFQVIDVNTLLSQIINYTAKFSNLPGKAIFSKALADNKITSAMAKLKQATILVVDDSKSVRHLISLTLQKVGYKVLLAQDGKEAIAKLQQNPRIQLVICDIEMPNMNGFEFLNHRLQNILLAKIPVVMLSTCSTNKYRQLAMQLGATNYFTKPYIEQEFLAALNVIVS</sequence>
<organism evidence="3 4">
    <name type="scientific">Pelatocladus maniniholoensis HA4357-MV3</name>
    <dbReference type="NCBI Taxonomy" id="1117104"/>
    <lineage>
        <taxon>Bacteria</taxon>
        <taxon>Bacillati</taxon>
        <taxon>Cyanobacteriota</taxon>
        <taxon>Cyanophyceae</taxon>
        <taxon>Nostocales</taxon>
        <taxon>Nostocaceae</taxon>
        <taxon>Pelatocladus</taxon>
    </lineage>
</organism>
<dbReference type="Pfam" id="PF00072">
    <property type="entry name" value="Response_reg"/>
    <property type="match status" value="1"/>
</dbReference>
<dbReference type="PROSITE" id="PS50110">
    <property type="entry name" value="RESPONSE_REGULATORY"/>
    <property type="match status" value="1"/>
</dbReference>
<feature type="modified residue" description="4-aspartylphosphate" evidence="1">
    <location>
        <position position="357"/>
    </location>
</feature>
<feature type="domain" description="Response regulatory" evidence="2">
    <location>
        <begin position="307"/>
        <end position="424"/>
    </location>
</feature>
<proteinExistence type="predicted"/>
<dbReference type="InterPro" id="IPR051315">
    <property type="entry name" value="Bact_Chemotaxis_CheA"/>
</dbReference>
<evidence type="ECO:0000313" key="4">
    <source>
        <dbReference type="Proteomes" id="UP000813215"/>
    </source>
</evidence>
<reference evidence="3" key="2">
    <citation type="journal article" date="2022" name="Microbiol. Resour. Announc.">
        <title>Metagenome Sequencing to Explore Phylogenomics of Terrestrial Cyanobacteria.</title>
        <authorList>
            <person name="Ward R.D."/>
            <person name="Stajich J.E."/>
            <person name="Johansen J.R."/>
            <person name="Huntemann M."/>
            <person name="Clum A."/>
            <person name="Foster B."/>
            <person name="Foster B."/>
            <person name="Roux S."/>
            <person name="Palaniappan K."/>
            <person name="Varghese N."/>
            <person name="Mukherjee S."/>
            <person name="Reddy T.B.K."/>
            <person name="Daum C."/>
            <person name="Copeland A."/>
            <person name="Chen I.A."/>
            <person name="Ivanova N.N."/>
            <person name="Kyrpides N.C."/>
            <person name="Shapiro N."/>
            <person name="Eloe-Fadrosh E.A."/>
            <person name="Pietrasiak N."/>
        </authorList>
    </citation>
    <scope>NUCLEOTIDE SEQUENCE</scope>
    <source>
        <strain evidence="3">HA4357-MV3</strain>
    </source>
</reference>
<dbReference type="Proteomes" id="UP000813215">
    <property type="component" value="Unassembled WGS sequence"/>
</dbReference>
<dbReference type="PANTHER" id="PTHR43395:SF1">
    <property type="entry name" value="CHEMOTAXIS PROTEIN CHEA"/>
    <property type="match status" value="1"/>
</dbReference>
<dbReference type="SMART" id="SM00448">
    <property type="entry name" value="REC"/>
    <property type="match status" value="1"/>
</dbReference>
<evidence type="ECO:0000313" key="3">
    <source>
        <dbReference type="EMBL" id="MBW4434816.1"/>
    </source>
</evidence>
<dbReference type="InterPro" id="IPR011006">
    <property type="entry name" value="CheY-like_superfamily"/>
</dbReference>
<dbReference type="SUPFAM" id="SSF52172">
    <property type="entry name" value="CheY-like"/>
    <property type="match status" value="1"/>
</dbReference>
<dbReference type="InterPro" id="IPR036061">
    <property type="entry name" value="CheW-like_dom_sf"/>
</dbReference>
<evidence type="ECO:0000259" key="2">
    <source>
        <dbReference type="PROSITE" id="PS50110"/>
    </source>
</evidence>
<dbReference type="Gene3D" id="3.40.50.2300">
    <property type="match status" value="1"/>
</dbReference>
<keyword evidence="1" id="KW-0597">Phosphoprotein</keyword>
<gene>
    <name evidence="3" type="ORF">KME28_24660</name>
</gene>
<protein>
    <submittedName>
        <fullName evidence="3">Response regulator</fullName>
    </submittedName>
</protein>
<dbReference type="InterPro" id="IPR001789">
    <property type="entry name" value="Sig_transdc_resp-reg_receiver"/>
</dbReference>
<name>A0A9E3LV55_9NOST</name>
<dbReference type="AlphaFoldDB" id="A0A9E3LV55"/>
<reference evidence="3" key="1">
    <citation type="submission" date="2021-05" db="EMBL/GenBank/DDBJ databases">
        <authorList>
            <person name="Pietrasiak N."/>
            <person name="Ward R."/>
            <person name="Stajich J.E."/>
            <person name="Kurbessoian T."/>
        </authorList>
    </citation>
    <scope>NUCLEOTIDE SEQUENCE</scope>
    <source>
        <strain evidence="3">HA4357-MV3</strain>
    </source>
</reference>